<dbReference type="PANTHER" id="PTHR46481">
    <property type="entry name" value="ZINC FINGER BED DOMAIN-CONTAINING PROTEIN 4"/>
    <property type="match status" value="1"/>
</dbReference>
<dbReference type="eggNOG" id="KOG1121">
    <property type="taxonomic scope" value="Eukaryota"/>
</dbReference>
<dbReference type="OMA" id="DIREWWK"/>
<organism evidence="3 4">
    <name type="scientific">Latimeria chalumnae</name>
    <name type="common">Coelacanth</name>
    <dbReference type="NCBI Taxonomy" id="7897"/>
    <lineage>
        <taxon>Eukaryota</taxon>
        <taxon>Metazoa</taxon>
        <taxon>Chordata</taxon>
        <taxon>Craniata</taxon>
        <taxon>Vertebrata</taxon>
        <taxon>Euteleostomi</taxon>
        <taxon>Coelacanthiformes</taxon>
        <taxon>Coelacanthidae</taxon>
        <taxon>Latimeria</taxon>
    </lineage>
</organism>
<feature type="domain" description="HAT C-terminal dimerisation" evidence="2">
    <location>
        <begin position="455"/>
        <end position="526"/>
    </location>
</feature>
<dbReference type="SUPFAM" id="SSF53098">
    <property type="entry name" value="Ribonuclease H-like"/>
    <property type="match status" value="1"/>
</dbReference>
<protein>
    <recommendedName>
        <fullName evidence="2">HAT C-terminal dimerisation domain-containing protein</fullName>
    </recommendedName>
</protein>
<dbReference type="InterPro" id="IPR052035">
    <property type="entry name" value="ZnF_BED_domain_contain"/>
</dbReference>
<evidence type="ECO:0000256" key="1">
    <source>
        <dbReference type="SAM" id="MobiDB-lite"/>
    </source>
</evidence>
<dbReference type="SUPFAM" id="SSF140996">
    <property type="entry name" value="Hermes dimerisation domain"/>
    <property type="match status" value="1"/>
</dbReference>
<dbReference type="AlphaFoldDB" id="H3A5U7"/>
<keyword evidence="4" id="KW-1185">Reference proteome</keyword>
<dbReference type="Pfam" id="PF05699">
    <property type="entry name" value="Dimer_Tnp_hAT"/>
    <property type="match status" value="1"/>
</dbReference>
<dbReference type="GeneTree" id="ENSGT00940000158431"/>
<dbReference type="PANTHER" id="PTHR46481:SF9">
    <property type="entry name" value="ZINC FINGER BED DOMAIN-CONTAINING PROTEIN 1-LIKE"/>
    <property type="match status" value="1"/>
</dbReference>
<reference evidence="3" key="2">
    <citation type="submission" date="2025-08" db="UniProtKB">
        <authorList>
            <consortium name="Ensembl"/>
        </authorList>
    </citation>
    <scope>IDENTIFICATION</scope>
</reference>
<proteinExistence type="predicted"/>
<dbReference type="InterPro" id="IPR008906">
    <property type="entry name" value="HATC_C_dom"/>
</dbReference>
<dbReference type="EMBL" id="AFYH01238105">
    <property type="status" value="NOT_ANNOTATED_CDS"/>
    <property type="molecule type" value="Genomic_DNA"/>
</dbReference>
<sequence length="526" mass="58886">ERAKALNSSIVNIILKDLHPISIVEGKGFREFVELVEPGYQLPSRTFFTQMVEKKYLVTMQHIKAELKTSEKIALISDTWTSLATEAYMSVTARFITDWQLKSINLATKPLSERHTGENIVTFTEQVLENFELEPSCIYALVCDNGANMVAAARKLKEKYSWASIRCAGHTIQLVVNSALKVTTINRAVGAARCLVEHFYISEAASSALKTKQQQMAVPQHSLKQDVSTQWNSTLHMVTRLLEQRWLVIAVLSDLTMTAKSNQWSLLEEVKQLLEPFEVAPTYISGEKYVSLSTVPSLINALRKEMQPDAEDSPSTVNFKTVALEQMNNRWKFQNNHHHPSTASTENAIVVAVALDPRFWKLTFLNKNSTSATLSNTLSRMEVTESGQPKPTHKNAGSGTGSGKSSGEEERPVSAAIKQAVIDKMFSFEESSSEDSDEEQLSCVQKEAMQNFSEKPSSRDIDPLAWWKTNQERFPHLSKLARTFLPLPATSIPSERLFSVAGTIASRKWAILTPQHVDILVFLHSN</sequence>
<evidence type="ECO:0000259" key="2">
    <source>
        <dbReference type="Pfam" id="PF05699"/>
    </source>
</evidence>
<feature type="region of interest" description="Disordered" evidence="1">
    <location>
        <begin position="376"/>
        <end position="413"/>
    </location>
</feature>
<dbReference type="GO" id="GO:0046983">
    <property type="term" value="F:protein dimerization activity"/>
    <property type="evidence" value="ECO:0007669"/>
    <property type="project" value="InterPro"/>
</dbReference>
<reference evidence="4" key="1">
    <citation type="submission" date="2011-08" db="EMBL/GenBank/DDBJ databases">
        <title>The draft genome of Latimeria chalumnae.</title>
        <authorList>
            <person name="Di Palma F."/>
            <person name="Alfoldi J."/>
            <person name="Johnson J."/>
            <person name="Berlin A."/>
            <person name="Gnerre S."/>
            <person name="Jaffe D."/>
            <person name="MacCallum I."/>
            <person name="Young S."/>
            <person name="Walker B.J."/>
            <person name="Lander E."/>
            <person name="Lindblad-Toh K."/>
        </authorList>
    </citation>
    <scope>NUCLEOTIDE SEQUENCE [LARGE SCALE GENOMIC DNA]</scope>
    <source>
        <strain evidence="4">Wild caught</strain>
    </source>
</reference>
<dbReference type="InterPro" id="IPR012337">
    <property type="entry name" value="RNaseH-like_sf"/>
</dbReference>
<accession>H3A5U7</accession>
<dbReference type="Proteomes" id="UP000008672">
    <property type="component" value="Unassembled WGS sequence"/>
</dbReference>
<evidence type="ECO:0000313" key="3">
    <source>
        <dbReference type="Ensembl" id="ENSLACP00000005018.1"/>
    </source>
</evidence>
<dbReference type="Ensembl" id="ENSLACT00000005062.1">
    <property type="protein sequence ID" value="ENSLACP00000005018.1"/>
    <property type="gene ID" value="ENSLACG00000004460.1"/>
</dbReference>
<evidence type="ECO:0000313" key="4">
    <source>
        <dbReference type="Proteomes" id="UP000008672"/>
    </source>
</evidence>
<dbReference type="HOGENOM" id="CLU_009123_12_2_1"/>
<dbReference type="InParanoid" id="H3A5U7"/>
<reference evidence="3" key="3">
    <citation type="submission" date="2025-09" db="UniProtKB">
        <authorList>
            <consortium name="Ensembl"/>
        </authorList>
    </citation>
    <scope>IDENTIFICATION</scope>
</reference>
<name>H3A5U7_LATCH</name>